<gene>
    <name evidence="1" type="ORF">ASZ90_020208</name>
</gene>
<evidence type="ECO:0000313" key="1">
    <source>
        <dbReference type="EMBL" id="KUG02386.1"/>
    </source>
</evidence>
<dbReference type="AlphaFoldDB" id="A0A0W8E184"/>
<protein>
    <submittedName>
        <fullName evidence="1">Uncharacterized protein</fullName>
    </submittedName>
</protein>
<reference evidence="1" key="1">
    <citation type="journal article" date="2015" name="Proc. Natl. Acad. Sci. U.S.A.">
        <title>Networks of energetic and metabolic interactions define dynamics in microbial communities.</title>
        <authorList>
            <person name="Embree M."/>
            <person name="Liu J.K."/>
            <person name="Al-Bassam M.M."/>
            <person name="Zengler K."/>
        </authorList>
    </citation>
    <scope>NUCLEOTIDE SEQUENCE</scope>
</reference>
<name>A0A0W8E184_9ZZZZ</name>
<proteinExistence type="predicted"/>
<comment type="caution">
    <text evidence="1">The sequence shown here is derived from an EMBL/GenBank/DDBJ whole genome shotgun (WGS) entry which is preliminary data.</text>
</comment>
<dbReference type="EMBL" id="LNQE01001920">
    <property type="protein sequence ID" value="KUG02386.1"/>
    <property type="molecule type" value="Genomic_DNA"/>
</dbReference>
<sequence>MVLNVSLINTLCIESCRVVFRYVSWQYDIYYSSEYVDCST</sequence>
<accession>A0A0W8E184</accession>
<organism evidence="1">
    <name type="scientific">hydrocarbon metagenome</name>
    <dbReference type="NCBI Taxonomy" id="938273"/>
    <lineage>
        <taxon>unclassified sequences</taxon>
        <taxon>metagenomes</taxon>
        <taxon>ecological metagenomes</taxon>
    </lineage>
</organism>